<accession>A0A0S2HUY4</accession>
<reference evidence="2 3" key="1">
    <citation type="submission" date="2015-11" db="EMBL/GenBank/DDBJ databases">
        <title>Description and complete genome sequence of a novel strain predominating in hypersaline microbial mats and representing a new family of the Bacteriodetes phylum.</title>
        <authorList>
            <person name="Spring S."/>
            <person name="Bunk B."/>
            <person name="Sproer C."/>
            <person name="Klenk H.-P."/>
        </authorList>
    </citation>
    <scope>NUCLEOTIDE SEQUENCE [LARGE SCALE GENOMIC DNA]</scope>
    <source>
        <strain evidence="2 3">L21-Spi-D4</strain>
    </source>
</reference>
<dbReference type="RefSeq" id="WP_057951482.1">
    <property type="nucleotide sequence ID" value="NZ_CP013118.1"/>
</dbReference>
<dbReference type="EMBL" id="CP013118">
    <property type="protein sequence ID" value="ALO13867.1"/>
    <property type="molecule type" value="Genomic_DNA"/>
</dbReference>
<feature type="transmembrane region" description="Helical" evidence="1">
    <location>
        <begin position="39"/>
        <end position="56"/>
    </location>
</feature>
<organism evidence="2 3">
    <name type="scientific">Salinivirga cyanobacteriivorans</name>
    <dbReference type="NCBI Taxonomy" id="1307839"/>
    <lineage>
        <taxon>Bacteria</taxon>
        <taxon>Pseudomonadati</taxon>
        <taxon>Bacteroidota</taxon>
        <taxon>Bacteroidia</taxon>
        <taxon>Bacteroidales</taxon>
        <taxon>Salinivirgaceae</taxon>
        <taxon>Salinivirga</taxon>
    </lineage>
</organism>
<keyword evidence="1" id="KW-0472">Membrane</keyword>
<keyword evidence="1" id="KW-0812">Transmembrane</keyword>
<sequence length="182" mass="21369">MKSTINIFYIIINILFVFLYTGIIKVINACQFYSKEHFFSIYDIVFIVFIPFIGLIYSRIQKIKKWKLLYNSVIPMVLILGSIFLRQKIKESIVEQKSDTIRKAYVMSNRVGKLTNTLIVTFKQDSLKNIWTITLNDDTNGLEKGDSILIMYQRDCKGLHDIFKLFPTKEEFIKYSPTSPRL</sequence>
<dbReference type="KEGG" id="blq:L21SP5_00187"/>
<feature type="transmembrane region" description="Helical" evidence="1">
    <location>
        <begin position="7"/>
        <end position="27"/>
    </location>
</feature>
<proteinExistence type="predicted"/>
<dbReference type="AlphaFoldDB" id="A0A0S2HUY4"/>
<feature type="transmembrane region" description="Helical" evidence="1">
    <location>
        <begin position="68"/>
        <end position="85"/>
    </location>
</feature>
<keyword evidence="1" id="KW-1133">Transmembrane helix</keyword>
<evidence type="ECO:0000313" key="2">
    <source>
        <dbReference type="EMBL" id="ALO13867.1"/>
    </source>
</evidence>
<protein>
    <submittedName>
        <fullName evidence="2">Uncharacterized protein</fullName>
    </submittedName>
</protein>
<name>A0A0S2HUY4_9BACT</name>
<evidence type="ECO:0000313" key="3">
    <source>
        <dbReference type="Proteomes" id="UP000064893"/>
    </source>
</evidence>
<keyword evidence="3" id="KW-1185">Reference proteome</keyword>
<gene>
    <name evidence="2" type="ORF">L21SP5_00187</name>
</gene>
<evidence type="ECO:0000256" key="1">
    <source>
        <dbReference type="SAM" id="Phobius"/>
    </source>
</evidence>
<dbReference type="Proteomes" id="UP000064893">
    <property type="component" value="Chromosome"/>
</dbReference>